<dbReference type="EMBL" id="CAJNNV010003691">
    <property type="protein sequence ID" value="CAE8589424.1"/>
    <property type="molecule type" value="Genomic_DNA"/>
</dbReference>
<dbReference type="AlphaFoldDB" id="A0A813DSU8"/>
<accession>A0A813DSU8</accession>
<comment type="caution">
    <text evidence="2">The sequence shown here is derived from an EMBL/GenBank/DDBJ whole genome shotgun (WGS) entry which is preliminary data.</text>
</comment>
<evidence type="ECO:0000313" key="3">
    <source>
        <dbReference type="Proteomes" id="UP000654075"/>
    </source>
</evidence>
<gene>
    <name evidence="2" type="ORF">PGLA1383_LOCUS8186</name>
</gene>
<protein>
    <submittedName>
        <fullName evidence="2">Uncharacterized protein</fullName>
    </submittedName>
</protein>
<organism evidence="2 3">
    <name type="scientific">Polarella glacialis</name>
    <name type="common">Dinoflagellate</name>
    <dbReference type="NCBI Taxonomy" id="89957"/>
    <lineage>
        <taxon>Eukaryota</taxon>
        <taxon>Sar</taxon>
        <taxon>Alveolata</taxon>
        <taxon>Dinophyceae</taxon>
        <taxon>Suessiales</taxon>
        <taxon>Suessiaceae</taxon>
        <taxon>Polarella</taxon>
    </lineage>
</organism>
<dbReference type="Proteomes" id="UP000654075">
    <property type="component" value="Unassembled WGS sequence"/>
</dbReference>
<feature type="coiled-coil region" evidence="1">
    <location>
        <begin position="94"/>
        <end position="136"/>
    </location>
</feature>
<keyword evidence="3" id="KW-1185">Reference proteome</keyword>
<sequence>MAMSDVQTVCQVLSSAGLFGFEGAAPESARAMVAAALPHAAGQHSYQKEMLGLAFSALSSARAAADARSQSAGQQAAMAEGPITEAAAALALAKAASQQARSSVEKRASALEEQKIKVQQATVDEAEAKKEKEQLVTARDEVAYRHSVVLAAMEAEELAEDMVDIILEILRAAAAEPTLMAAVPAALALSASQRGQFDDITIEELNQVLATYAAKLAGQSLEAENLAGDMISEALGCEALREVEEEREAAAAAALSHAVETVDVRWGEELAAEQALEERQADHSNYLALQVLAQDSILTLDAAAAAVERLGNPVAVVEVTALEPPEVADVEMTAVDEAARESKVAMVEHAMVDVMARVRLGA</sequence>
<evidence type="ECO:0000256" key="1">
    <source>
        <dbReference type="SAM" id="Coils"/>
    </source>
</evidence>
<name>A0A813DSU8_POLGL</name>
<proteinExistence type="predicted"/>
<reference evidence="2" key="1">
    <citation type="submission" date="2021-02" db="EMBL/GenBank/DDBJ databases">
        <authorList>
            <person name="Dougan E. K."/>
            <person name="Rhodes N."/>
            <person name="Thang M."/>
            <person name="Chan C."/>
        </authorList>
    </citation>
    <scope>NUCLEOTIDE SEQUENCE</scope>
</reference>
<keyword evidence="1" id="KW-0175">Coiled coil</keyword>
<evidence type="ECO:0000313" key="2">
    <source>
        <dbReference type="EMBL" id="CAE8589424.1"/>
    </source>
</evidence>